<dbReference type="OrthoDB" id="5918835at2759"/>
<comment type="caution">
    <text evidence="2">The sequence shown here is derived from an EMBL/GenBank/DDBJ whole genome shotgun (WGS) entry which is preliminary data.</text>
</comment>
<feature type="transmembrane region" description="Helical" evidence="1">
    <location>
        <begin position="12"/>
        <end position="32"/>
    </location>
</feature>
<reference evidence="2 3" key="1">
    <citation type="submission" date="2015-01" db="EMBL/GenBank/DDBJ databases">
        <title>Evolution of Trichinella species and genotypes.</title>
        <authorList>
            <person name="Korhonen P.K."/>
            <person name="Edoardo P."/>
            <person name="Giuseppe L.R."/>
            <person name="Gasser R.B."/>
        </authorList>
    </citation>
    <scope>NUCLEOTIDE SEQUENCE [LARGE SCALE GENOMIC DNA]</scope>
    <source>
        <strain evidence="2">ISS1980</strain>
    </source>
</reference>
<keyword evidence="3" id="KW-1185">Reference proteome</keyword>
<proteinExistence type="predicted"/>
<dbReference type="EMBL" id="JYDO01000107">
    <property type="protein sequence ID" value="KRZ70786.1"/>
    <property type="molecule type" value="Genomic_DNA"/>
</dbReference>
<evidence type="ECO:0000313" key="3">
    <source>
        <dbReference type="Proteomes" id="UP000054843"/>
    </source>
</evidence>
<dbReference type="AlphaFoldDB" id="A0A0V1MGZ8"/>
<dbReference type="Proteomes" id="UP000054843">
    <property type="component" value="Unassembled WGS sequence"/>
</dbReference>
<feature type="transmembrane region" description="Helical" evidence="1">
    <location>
        <begin position="233"/>
        <end position="256"/>
    </location>
</feature>
<accession>A0A0V1MGZ8</accession>
<gene>
    <name evidence="2" type="ORF">T10_117</name>
</gene>
<keyword evidence="1" id="KW-0812">Transmembrane</keyword>
<feature type="transmembrane region" description="Helical" evidence="1">
    <location>
        <begin position="175"/>
        <end position="200"/>
    </location>
</feature>
<sequence>MNVVSKDIISALFICNGTISTLVSFIMLCFLLKKKKKNAIYVLVVALAATNCIYSISLCFAGIFNFVPLNRHVANFTTPRICLLSRMHYLIITASARQAPMFTFFIAVIQLRNACFVKCNTTNVTLKTIILACGIFLLNICLCGASVFQIMCCSFDEHIISAQCLYYDVLSPVLILSNFSIILLLSILSFLLGISTVLIIRSKFSSSHTIREIQSIRQKAIIQKLKIISIAQLLYSCVLAICTFATNLSFSTYMVVICISSVYPYFSAGNTVIYANLVISVIDRLKEIHYNLKKWRNRLYNSLFHCVSEVSVAPTS</sequence>
<evidence type="ECO:0008006" key="4">
    <source>
        <dbReference type="Google" id="ProtNLM"/>
    </source>
</evidence>
<keyword evidence="1" id="KW-1133">Transmembrane helix</keyword>
<feature type="transmembrane region" description="Helical" evidence="1">
    <location>
        <begin position="262"/>
        <end position="282"/>
    </location>
</feature>
<name>A0A0V1MGZ8_9BILA</name>
<keyword evidence="1" id="KW-0472">Membrane</keyword>
<protein>
    <recommendedName>
        <fullName evidence="4">G-protein coupled receptors family 1 profile domain-containing protein</fullName>
    </recommendedName>
</protein>
<evidence type="ECO:0000313" key="2">
    <source>
        <dbReference type="EMBL" id="KRZ70786.1"/>
    </source>
</evidence>
<feature type="transmembrane region" description="Helical" evidence="1">
    <location>
        <begin position="87"/>
        <end position="109"/>
    </location>
</feature>
<feature type="transmembrane region" description="Helical" evidence="1">
    <location>
        <begin position="39"/>
        <end position="67"/>
    </location>
</feature>
<organism evidence="2 3">
    <name type="scientific">Trichinella papuae</name>
    <dbReference type="NCBI Taxonomy" id="268474"/>
    <lineage>
        <taxon>Eukaryota</taxon>
        <taxon>Metazoa</taxon>
        <taxon>Ecdysozoa</taxon>
        <taxon>Nematoda</taxon>
        <taxon>Enoplea</taxon>
        <taxon>Dorylaimia</taxon>
        <taxon>Trichinellida</taxon>
        <taxon>Trichinellidae</taxon>
        <taxon>Trichinella</taxon>
    </lineage>
</organism>
<feature type="transmembrane region" description="Helical" evidence="1">
    <location>
        <begin position="129"/>
        <end position="151"/>
    </location>
</feature>
<evidence type="ECO:0000256" key="1">
    <source>
        <dbReference type="SAM" id="Phobius"/>
    </source>
</evidence>